<feature type="region of interest" description="Disordered" evidence="1">
    <location>
        <begin position="1"/>
        <end position="25"/>
    </location>
</feature>
<comment type="caution">
    <text evidence="2">The sequence shown here is derived from an EMBL/GenBank/DDBJ whole genome shotgun (WGS) entry which is preliminary data.</text>
</comment>
<dbReference type="EMBL" id="QGKY02000246">
    <property type="protein sequence ID" value="KAF2584140.1"/>
    <property type="molecule type" value="Genomic_DNA"/>
</dbReference>
<evidence type="ECO:0000256" key="1">
    <source>
        <dbReference type="SAM" id="MobiDB-lite"/>
    </source>
</evidence>
<sequence length="104" mass="11431">MAAALRSNTSRKTASSPSLAFNTSTTTVTRSLLSSLREERESLPEMEFPFGLIPVVAVVEQGRIRKRILGGASLEGLALKLKFSERKWSVTVGKDSENPQQSYM</sequence>
<dbReference type="AlphaFoldDB" id="A0A8S9JNN6"/>
<gene>
    <name evidence="2" type="ORF">F2Q70_00035431</name>
</gene>
<evidence type="ECO:0000313" key="2">
    <source>
        <dbReference type="EMBL" id="KAF2584140.1"/>
    </source>
</evidence>
<organism evidence="2">
    <name type="scientific">Brassica cretica</name>
    <name type="common">Mustard</name>
    <dbReference type="NCBI Taxonomy" id="69181"/>
    <lineage>
        <taxon>Eukaryota</taxon>
        <taxon>Viridiplantae</taxon>
        <taxon>Streptophyta</taxon>
        <taxon>Embryophyta</taxon>
        <taxon>Tracheophyta</taxon>
        <taxon>Spermatophyta</taxon>
        <taxon>Magnoliopsida</taxon>
        <taxon>eudicotyledons</taxon>
        <taxon>Gunneridae</taxon>
        <taxon>Pentapetalae</taxon>
        <taxon>rosids</taxon>
        <taxon>malvids</taxon>
        <taxon>Brassicales</taxon>
        <taxon>Brassicaceae</taxon>
        <taxon>Brassiceae</taxon>
        <taxon>Brassica</taxon>
    </lineage>
</organism>
<protein>
    <submittedName>
        <fullName evidence="2">Uncharacterized protein</fullName>
    </submittedName>
</protein>
<accession>A0A8S9JNN6</accession>
<proteinExistence type="predicted"/>
<feature type="compositionally biased region" description="Polar residues" evidence="1">
    <location>
        <begin position="1"/>
        <end position="22"/>
    </location>
</feature>
<name>A0A8S9JNN6_BRACR</name>
<reference evidence="2" key="1">
    <citation type="submission" date="2019-12" db="EMBL/GenBank/DDBJ databases">
        <title>Genome sequencing and annotation of Brassica cretica.</title>
        <authorList>
            <person name="Studholme D.J."/>
            <person name="Sarris P.F."/>
        </authorList>
    </citation>
    <scope>NUCLEOTIDE SEQUENCE</scope>
    <source>
        <strain evidence="2">PFS-102/07</strain>
        <tissue evidence="2">Leaf</tissue>
    </source>
</reference>